<dbReference type="PROSITE" id="PS50983">
    <property type="entry name" value="FE_B12_PBP"/>
    <property type="match status" value="1"/>
</dbReference>
<accession>A0A975ZNQ1</accession>
<reference evidence="8 9" key="1">
    <citation type="submission" date="2016-10" db="EMBL/GenBank/DDBJ databases">
        <authorList>
            <person name="Varghese N."/>
            <person name="Submissions S."/>
        </authorList>
    </citation>
    <scope>NUCLEOTIDE SEQUENCE [LARGE SCALE GENOMIC DNA]</scope>
    <source>
        <strain evidence="8 9">FF3</strain>
    </source>
</reference>
<dbReference type="CDD" id="cd01140">
    <property type="entry name" value="FatB"/>
    <property type="match status" value="1"/>
</dbReference>
<name>A0A975ZNQ1_9RHOB</name>
<dbReference type="InterPro" id="IPR002491">
    <property type="entry name" value="ABC_transptr_periplasmic_BD"/>
</dbReference>
<dbReference type="GO" id="GO:0030288">
    <property type="term" value="C:outer membrane-bounded periplasmic space"/>
    <property type="evidence" value="ECO:0007669"/>
    <property type="project" value="TreeGrafter"/>
</dbReference>
<dbReference type="PANTHER" id="PTHR30532:SF28">
    <property type="entry name" value="PETROBACTIN-BINDING PROTEIN YCLQ"/>
    <property type="match status" value="1"/>
</dbReference>
<keyword evidence="3" id="KW-0813">Transport</keyword>
<sequence>MRMTLFGGLIGAALAVPALAGDVTVETATGPAPVPSHPETIAVFDIAAVDTLVALGQEIDGLPDKVFLDHLKPAAESAEVVGTLFEPDYEALAVMQPDLIVAGGRSSAQVENLAQIAPTIDMTIWGDDLLEQVGARIAAYGTIFGVEDRAARLTETLEARLQEARAAVDGKGSALILLTNGGKISAYGAGGRFGWLHSALDLPEAAENVEAETHGEAVSFEFVADIDPEWILVIDRGAAIGAEGEAAAATLDNPLIARTRAAQDGHIVHLDAASLYIASGGAGAVMQVLDEVIAAFGRADS</sequence>
<evidence type="ECO:0000259" key="7">
    <source>
        <dbReference type="PROSITE" id="PS50983"/>
    </source>
</evidence>
<keyword evidence="9" id="KW-1185">Reference proteome</keyword>
<dbReference type="GO" id="GO:1901678">
    <property type="term" value="P:iron coordination entity transport"/>
    <property type="evidence" value="ECO:0007669"/>
    <property type="project" value="UniProtKB-ARBA"/>
</dbReference>
<evidence type="ECO:0000256" key="4">
    <source>
        <dbReference type="ARBA" id="ARBA00022496"/>
    </source>
</evidence>
<keyword evidence="4" id="KW-0408">Iron</keyword>
<organism evidence="8 9">
    <name type="scientific">Marinovum algicola</name>
    <dbReference type="NCBI Taxonomy" id="42444"/>
    <lineage>
        <taxon>Bacteria</taxon>
        <taxon>Pseudomonadati</taxon>
        <taxon>Pseudomonadota</taxon>
        <taxon>Alphaproteobacteria</taxon>
        <taxon>Rhodobacterales</taxon>
        <taxon>Roseobacteraceae</taxon>
        <taxon>Marinovum</taxon>
    </lineage>
</organism>
<evidence type="ECO:0000256" key="1">
    <source>
        <dbReference type="ARBA" id="ARBA00004196"/>
    </source>
</evidence>
<comment type="similarity">
    <text evidence="2">Belongs to the bacterial solute-binding protein 8 family.</text>
</comment>
<feature type="chain" id="PRO_5037938335" evidence="6">
    <location>
        <begin position="21"/>
        <end position="301"/>
    </location>
</feature>
<dbReference type="RefSeq" id="WP_048529236.1">
    <property type="nucleotide sequence ID" value="NZ_CATLQZ010000006.1"/>
</dbReference>
<dbReference type="EMBL" id="FNYY01000008">
    <property type="protein sequence ID" value="SEJ62221.1"/>
    <property type="molecule type" value="Genomic_DNA"/>
</dbReference>
<proteinExistence type="inferred from homology"/>
<evidence type="ECO:0000256" key="2">
    <source>
        <dbReference type="ARBA" id="ARBA00008814"/>
    </source>
</evidence>
<feature type="domain" description="Fe/B12 periplasmic-binding" evidence="7">
    <location>
        <begin position="40"/>
        <end position="300"/>
    </location>
</feature>
<evidence type="ECO:0000256" key="6">
    <source>
        <dbReference type="SAM" id="SignalP"/>
    </source>
</evidence>
<dbReference type="Gene3D" id="3.40.50.1980">
    <property type="entry name" value="Nitrogenase molybdenum iron protein domain"/>
    <property type="match status" value="2"/>
</dbReference>
<comment type="caution">
    <text evidence="8">The sequence shown here is derived from an EMBL/GenBank/DDBJ whole genome shotgun (WGS) entry which is preliminary data.</text>
</comment>
<dbReference type="SUPFAM" id="SSF53807">
    <property type="entry name" value="Helical backbone' metal receptor"/>
    <property type="match status" value="1"/>
</dbReference>
<keyword evidence="4" id="KW-0406">Ion transport</keyword>
<evidence type="ECO:0000256" key="3">
    <source>
        <dbReference type="ARBA" id="ARBA00022448"/>
    </source>
</evidence>
<gene>
    <name evidence="8" type="ORF">SAMN04487940_10822</name>
</gene>
<evidence type="ECO:0000313" key="8">
    <source>
        <dbReference type="EMBL" id="SEJ62221.1"/>
    </source>
</evidence>
<evidence type="ECO:0000313" key="9">
    <source>
        <dbReference type="Proteomes" id="UP000182932"/>
    </source>
</evidence>
<dbReference type="Proteomes" id="UP000182932">
    <property type="component" value="Unassembled WGS sequence"/>
</dbReference>
<evidence type="ECO:0000256" key="5">
    <source>
        <dbReference type="ARBA" id="ARBA00022729"/>
    </source>
</evidence>
<feature type="signal peptide" evidence="6">
    <location>
        <begin position="1"/>
        <end position="20"/>
    </location>
</feature>
<dbReference type="AlphaFoldDB" id="A0A975ZNQ1"/>
<keyword evidence="5 6" id="KW-0732">Signal</keyword>
<dbReference type="InterPro" id="IPR051313">
    <property type="entry name" value="Bact_iron-sidero_bind"/>
</dbReference>
<protein>
    <submittedName>
        <fullName evidence="8">Iron complex transport system substrate-binding protein</fullName>
    </submittedName>
</protein>
<comment type="subcellular location">
    <subcellularLocation>
        <location evidence="1">Cell envelope</location>
    </subcellularLocation>
</comment>
<dbReference type="PANTHER" id="PTHR30532">
    <property type="entry name" value="IRON III DICITRATE-BINDING PERIPLASMIC PROTEIN"/>
    <property type="match status" value="1"/>
</dbReference>
<dbReference type="GeneID" id="80818694"/>
<dbReference type="InterPro" id="IPR033870">
    <property type="entry name" value="FatB"/>
</dbReference>
<dbReference type="Pfam" id="PF01497">
    <property type="entry name" value="Peripla_BP_2"/>
    <property type="match status" value="1"/>
</dbReference>
<keyword evidence="4" id="KW-0410">Iron transport</keyword>